<dbReference type="PROSITE" id="PS51461">
    <property type="entry name" value="NC1_FIB"/>
    <property type="match status" value="1"/>
</dbReference>
<evidence type="ECO:0000259" key="4">
    <source>
        <dbReference type="PROSITE" id="PS51461"/>
    </source>
</evidence>
<evidence type="ECO:0000313" key="6">
    <source>
        <dbReference type="Proteomes" id="UP000275408"/>
    </source>
</evidence>
<keyword evidence="2" id="KW-0964">Secreted</keyword>
<evidence type="ECO:0000256" key="1">
    <source>
        <dbReference type="ARBA" id="ARBA00004613"/>
    </source>
</evidence>
<dbReference type="GO" id="GO:0005201">
    <property type="term" value="F:extracellular matrix structural constituent"/>
    <property type="evidence" value="ECO:0007669"/>
    <property type="project" value="InterPro"/>
</dbReference>
<evidence type="ECO:0000256" key="2">
    <source>
        <dbReference type="ARBA" id="ARBA00022525"/>
    </source>
</evidence>
<name>A0A3M6US43_POCDA</name>
<gene>
    <name evidence="5" type="ORF">pdam_00004425</name>
</gene>
<dbReference type="OrthoDB" id="5989441at2759"/>
<dbReference type="GO" id="GO:0005581">
    <property type="term" value="C:collagen trimer"/>
    <property type="evidence" value="ECO:0007669"/>
    <property type="project" value="UniProtKB-KW"/>
</dbReference>
<dbReference type="SMART" id="SM00038">
    <property type="entry name" value="COLFI"/>
    <property type="match status" value="1"/>
</dbReference>
<protein>
    <recommendedName>
        <fullName evidence="4">Fibrillar collagen NC1 domain-containing protein</fullName>
    </recommendedName>
</protein>
<evidence type="ECO:0000256" key="3">
    <source>
        <dbReference type="ARBA" id="ARBA00023119"/>
    </source>
</evidence>
<proteinExistence type="predicted"/>
<feature type="domain" description="Fibrillar collagen NC1" evidence="4">
    <location>
        <begin position="50"/>
        <end position="256"/>
    </location>
</feature>
<dbReference type="Pfam" id="PF01410">
    <property type="entry name" value="COLFI"/>
    <property type="match status" value="1"/>
</dbReference>
<accession>A0A3M6US43</accession>
<feature type="non-terminal residue" evidence="5">
    <location>
        <position position="1"/>
    </location>
</feature>
<dbReference type="Gene3D" id="2.60.120.1000">
    <property type="match status" value="1"/>
</dbReference>
<keyword evidence="6" id="KW-1185">Reference proteome</keyword>
<keyword evidence="3" id="KW-0176">Collagen</keyword>
<sequence length="256" mass="28968">IALSDLVTSSGYTGFGSLTEAPQDPPLTAEKAGTVNLYRSQKLVDDPEIDPLSNFVTLVKKKLTMMKKPNGTSIFPARTCKDLYMSYPDLPSGFYWIDPNDGLPNDAIRVRCEQPSYSTCLYPKSDSETFTTEKKKWFTGADGYKWLGKDLRMLKNIEYVSEPSQLEFLRLLSDRARQRIVYNCKDSVAWSDEKNEFSKSVKIKADNGVKDGKWHHTVLEVDTPKPHRLPIVDIAAYDIGDSGEEFGIEIERLCFT</sequence>
<comment type="subcellular location">
    <subcellularLocation>
        <location evidence="1">Secreted</location>
    </subcellularLocation>
</comment>
<comment type="caution">
    <text evidence="5">The sequence shown here is derived from an EMBL/GenBank/DDBJ whole genome shotgun (WGS) entry which is preliminary data.</text>
</comment>
<dbReference type="GO" id="GO:0005576">
    <property type="term" value="C:extracellular region"/>
    <property type="evidence" value="ECO:0007669"/>
    <property type="project" value="UniProtKB-SubCell"/>
</dbReference>
<dbReference type="Proteomes" id="UP000275408">
    <property type="component" value="Unassembled WGS sequence"/>
</dbReference>
<dbReference type="EMBL" id="RCHS01000860">
    <property type="protein sequence ID" value="RMX56377.1"/>
    <property type="molecule type" value="Genomic_DNA"/>
</dbReference>
<evidence type="ECO:0000313" key="5">
    <source>
        <dbReference type="EMBL" id="RMX56377.1"/>
    </source>
</evidence>
<dbReference type="InterPro" id="IPR000885">
    <property type="entry name" value="Fib_collagen_C"/>
</dbReference>
<dbReference type="AlphaFoldDB" id="A0A3M6US43"/>
<organism evidence="5 6">
    <name type="scientific">Pocillopora damicornis</name>
    <name type="common">Cauliflower coral</name>
    <name type="synonym">Millepora damicornis</name>
    <dbReference type="NCBI Taxonomy" id="46731"/>
    <lineage>
        <taxon>Eukaryota</taxon>
        <taxon>Metazoa</taxon>
        <taxon>Cnidaria</taxon>
        <taxon>Anthozoa</taxon>
        <taxon>Hexacorallia</taxon>
        <taxon>Scleractinia</taxon>
        <taxon>Astrocoeniina</taxon>
        <taxon>Pocilloporidae</taxon>
        <taxon>Pocillopora</taxon>
    </lineage>
</organism>
<reference evidence="5 6" key="1">
    <citation type="journal article" date="2018" name="Sci. Rep.">
        <title>Comparative analysis of the Pocillopora damicornis genome highlights role of immune system in coral evolution.</title>
        <authorList>
            <person name="Cunning R."/>
            <person name="Bay R.A."/>
            <person name="Gillette P."/>
            <person name="Baker A.C."/>
            <person name="Traylor-Knowles N."/>
        </authorList>
    </citation>
    <scope>NUCLEOTIDE SEQUENCE [LARGE SCALE GENOMIC DNA]</scope>
    <source>
        <strain evidence="5">RSMAS</strain>
        <tissue evidence="5">Whole animal</tissue>
    </source>
</reference>